<dbReference type="Pfam" id="PF21426">
    <property type="entry name" value="GBS104-like_Ig"/>
    <property type="match status" value="1"/>
</dbReference>
<dbReference type="SMART" id="SM00327">
    <property type="entry name" value="VWA"/>
    <property type="match status" value="1"/>
</dbReference>
<evidence type="ECO:0000256" key="4">
    <source>
        <dbReference type="SAM" id="MobiDB-lite"/>
    </source>
</evidence>
<gene>
    <name evidence="8" type="ORF">SAG0055_10085</name>
</gene>
<dbReference type="Proteomes" id="UP000015267">
    <property type="component" value="Unassembled WGS sequence"/>
</dbReference>
<dbReference type="InterPro" id="IPR036465">
    <property type="entry name" value="vWFA_dom_sf"/>
</dbReference>
<dbReference type="PANTHER" id="PTHR36108">
    <property type="entry name" value="COLOSSIN-B-RELATED"/>
    <property type="match status" value="1"/>
</dbReference>
<dbReference type="AlphaFoldDB" id="A0AAV3JPE0"/>
<evidence type="ECO:0000256" key="1">
    <source>
        <dbReference type="ARBA" id="ARBA00007257"/>
    </source>
</evidence>
<keyword evidence="5" id="KW-1133">Transmembrane helix</keyword>
<dbReference type="SUPFAM" id="SSF49478">
    <property type="entry name" value="Cna protein B-type domain"/>
    <property type="match status" value="1"/>
</dbReference>
<evidence type="ECO:0000256" key="5">
    <source>
        <dbReference type="SAM" id="Phobius"/>
    </source>
</evidence>
<feature type="chain" id="PRO_5043595735" evidence="6">
    <location>
        <begin position="20"/>
        <end position="901"/>
    </location>
</feature>
<reference evidence="8 9" key="1">
    <citation type="submission" date="2012-10" db="EMBL/GenBank/DDBJ databases">
        <authorList>
            <person name="Zadoks R.N."/>
            <person name="Moroni P."/>
            <person name="Richards V.P."/>
            <person name="Durkin S.A.S."/>
            <person name="Kim M."/>
            <person name="Pavinski Bitar P.D."/>
            <person name="Stanhope M.J."/>
            <person name="Town C.D."/>
            <person name="Venter J.C."/>
        </authorList>
    </citation>
    <scope>NUCLEOTIDE SEQUENCE [LARGE SCALE GENOMIC DNA]</scope>
    <source>
        <strain evidence="8 9">CCUG 29376</strain>
    </source>
</reference>
<feature type="region of interest" description="Disordered" evidence="4">
    <location>
        <begin position="163"/>
        <end position="183"/>
    </location>
</feature>
<accession>A0AAV3JPE0</accession>
<comment type="similarity">
    <text evidence="1">Belongs to the serine-aspartate repeat-containing protein (SDr) family.</text>
</comment>
<dbReference type="PROSITE" id="PS50234">
    <property type="entry name" value="VWFA"/>
    <property type="match status" value="1"/>
</dbReference>
<comment type="caution">
    <text evidence="8">The sequence shown here is derived from an EMBL/GenBank/DDBJ whole genome shotgun (WGS) entry which is preliminary data.</text>
</comment>
<dbReference type="Gene3D" id="2.60.40.2110">
    <property type="match status" value="2"/>
</dbReference>
<dbReference type="PANTHER" id="PTHR36108:SF13">
    <property type="entry name" value="COLOSSIN-B-RELATED"/>
    <property type="match status" value="1"/>
</dbReference>
<sequence length="901" mass="101199">MRKYQKFSKILTLSLFCLSQIPLNTNVLGESTVPENGAKGKLVVKKTDDQNKPLSKATFVLKTTAHPESKIEKVTAELTGEATFDNLIPGDYTLSEETAPEGYKKTNQTWQVKVESNGKTTIQNSGDKNSTIGQNQEELDKQYPPTGIYEDTKESYKLEHVKGSVPNGKSEAKAVNPYSSEGEHIREIPEGTLSKRISEVGDLAHNKYKIELTVSGKTIVKPVDKQKPLDVVFVLDNSNSMNNDGPNFQRHNKAKKAAEALGTAVKDILGANSDNRVALVTYGSDIFDGRSVDVVKGFKEDDKYYGLQTKFTIQTENYSHKQLTNNAEEIIKRIPTEAPKAKWGSTTNGLTPEQQKEYYLSKVGETFTMKAFMEADDILSQVNRNSQKIIVHVTDGVPTRSYAINNFKLGASYESQFEQMKKNGYLNKSNFLLTDKPEDIKGNGESYFLFPLDSYQTQIISGNLQKLHYLDLNLNYPKGTFYRNGPVREHGTPTKLYINSLKQKNYDIFNFGIDISGFRQVYNEDYKKNQDGTFQKLKEEAFELSDGEITELMKSFSSKPEYYTPIVTSSDASNNEILSKIQQQFEKILTKENSIVNGTIEDPMGDKINLQLGNGQTLQPSDYTLQGNDGSIMKDSIATGGPNNDGGILKGVKLEYIKNKLYVRGLNLGEGQKVTLTYDVKLDDSFISNKFYDTNGRTTLNPKSEDPNTLRDFPIPKIRDVREYPTITIKNEKKLGEIEFTKVDKDNNKLLLKGATFELQEFNEDYKLYLPIKNNNSKVVTGENGKISYKDLKDGKYQLIEAVSPKDYQKITNKPILTFEVVKGSIQNIIAVNKQISEYHEEGDKHLITNTHIPPKGIIPMTGGKGILSFILIGGSMMSIAGGIYIWKRYKKSSDISREKD</sequence>
<feature type="transmembrane region" description="Helical" evidence="5">
    <location>
        <begin position="867"/>
        <end position="887"/>
    </location>
</feature>
<dbReference type="NCBIfam" id="TIGR01167">
    <property type="entry name" value="LPXTG_anchor"/>
    <property type="match status" value="1"/>
</dbReference>
<evidence type="ECO:0000313" key="9">
    <source>
        <dbReference type="Proteomes" id="UP000015267"/>
    </source>
</evidence>
<dbReference type="CDD" id="cd00198">
    <property type="entry name" value="vWFA"/>
    <property type="match status" value="1"/>
</dbReference>
<dbReference type="SUPFAM" id="SSF53300">
    <property type="entry name" value="vWA-like"/>
    <property type="match status" value="1"/>
</dbReference>
<keyword evidence="5" id="KW-0472">Membrane</keyword>
<dbReference type="RefSeq" id="WP_001233995.1">
    <property type="nucleotide sequence ID" value="NZ_ANDB01000004.1"/>
</dbReference>
<dbReference type="Gene3D" id="2.60.40.10">
    <property type="entry name" value="Immunoglobulins"/>
    <property type="match status" value="2"/>
</dbReference>
<evidence type="ECO:0000256" key="3">
    <source>
        <dbReference type="ARBA" id="ARBA00022729"/>
    </source>
</evidence>
<proteinExistence type="inferred from homology"/>
<feature type="compositionally biased region" description="Polar residues" evidence="4">
    <location>
        <begin position="118"/>
        <end position="136"/>
    </location>
</feature>
<protein>
    <submittedName>
        <fullName evidence="8">Cell wall surface anchor protein</fullName>
    </submittedName>
</protein>
<feature type="region of interest" description="Disordered" evidence="4">
    <location>
        <begin position="118"/>
        <end position="145"/>
    </location>
</feature>
<dbReference type="InterPro" id="IPR002035">
    <property type="entry name" value="VWF_A"/>
</dbReference>
<dbReference type="Pfam" id="PF17802">
    <property type="entry name" value="SpaA"/>
    <property type="match status" value="2"/>
</dbReference>
<evidence type="ECO:0000256" key="6">
    <source>
        <dbReference type="SAM" id="SignalP"/>
    </source>
</evidence>
<feature type="signal peptide" evidence="6">
    <location>
        <begin position="1"/>
        <end position="19"/>
    </location>
</feature>
<keyword evidence="2" id="KW-0964">Secreted</keyword>
<evidence type="ECO:0000259" key="7">
    <source>
        <dbReference type="PROSITE" id="PS50234"/>
    </source>
</evidence>
<dbReference type="InterPro" id="IPR041033">
    <property type="entry name" value="SpaA_PFL_dom_1"/>
</dbReference>
<name>A0AAV3JPE0_STRAG</name>
<feature type="domain" description="VWFA" evidence="7">
    <location>
        <begin position="230"/>
        <end position="467"/>
    </location>
</feature>
<keyword evidence="5" id="KW-0812">Transmembrane</keyword>
<evidence type="ECO:0000313" key="8">
    <source>
        <dbReference type="EMBL" id="EPW18396.1"/>
    </source>
</evidence>
<organism evidence="8 9">
    <name type="scientific">Streptococcus agalactiae CCUG 29376</name>
    <dbReference type="NCBI Taxonomy" id="1105255"/>
    <lineage>
        <taxon>Bacteria</taxon>
        <taxon>Bacillati</taxon>
        <taxon>Bacillota</taxon>
        <taxon>Bacilli</taxon>
        <taxon>Lactobacillales</taxon>
        <taxon>Streptococcaceae</taxon>
        <taxon>Streptococcus</taxon>
    </lineage>
</organism>
<dbReference type="InterPro" id="IPR013783">
    <property type="entry name" value="Ig-like_fold"/>
</dbReference>
<dbReference type="Pfam" id="PF13519">
    <property type="entry name" value="VWA_2"/>
    <property type="match status" value="1"/>
</dbReference>
<dbReference type="EMBL" id="ANDB01000004">
    <property type="protein sequence ID" value="EPW18396.1"/>
    <property type="molecule type" value="Genomic_DNA"/>
</dbReference>
<dbReference type="InterPro" id="IPR049319">
    <property type="entry name" value="GBS104-like_Ig"/>
</dbReference>
<keyword evidence="3 6" id="KW-0732">Signal</keyword>
<evidence type="ECO:0000256" key="2">
    <source>
        <dbReference type="ARBA" id="ARBA00022525"/>
    </source>
</evidence>